<evidence type="ECO:0000313" key="2">
    <source>
        <dbReference type="Proteomes" id="UP000676776"/>
    </source>
</evidence>
<proteinExistence type="predicted"/>
<name>A0ABS3SZH8_9FLAO</name>
<dbReference type="Proteomes" id="UP000676776">
    <property type="component" value="Unassembled WGS sequence"/>
</dbReference>
<sequence length="56" mass="6165">MRTIKITFALLAIVVLTVSGVQSNEIITDEPTFEQKSTNIDLLAHKKANLKVPTRG</sequence>
<keyword evidence="2" id="KW-1185">Reference proteome</keyword>
<protein>
    <submittedName>
        <fullName evidence="1">Uncharacterized protein</fullName>
    </submittedName>
</protein>
<dbReference type="RefSeq" id="WP_208152388.1">
    <property type="nucleotide sequence ID" value="NZ_JAGEVF010000002.1"/>
</dbReference>
<evidence type="ECO:0000313" key="1">
    <source>
        <dbReference type="EMBL" id="MBO3115609.1"/>
    </source>
</evidence>
<reference evidence="1 2" key="1">
    <citation type="submission" date="2021-03" db="EMBL/GenBank/DDBJ databases">
        <title>Winogradskyella sp. nov., isolated from costal sediment.</title>
        <authorList>
            <person name="Gao C."/>
        </authorList>
    </citation>
    <scope>NUCLEOTIDE SEQUENCE [LARGE SCALE GENOMIC DNA]</scope>
    <source>
        <strain evidence="1 2">DF17</strain>
    </source>
</reference>
<organism evidence="1 2">
    <name type="scientific">Winogradskyella pelagia</name>
    <dbReference type="NCBI Taxonomy" id="2819984"/>
    <lineage>
        <taxon>Bacteria</taxon>
        <taxon>Pseudomonadati</taxon>
        <taxon>Bacteroidota</taxon>
        <taxon>Flavobacteriia</taxon>
        <taxon>Flavobacteriales</taxon>
        <taxon>Flavobacteriaceae</taxon>
        <taxon>Winogradskyella</taxon>
    </lineage>
</organism>
<comment type="caution">
    <text evidence="1">The sequence shown here is derived from an EMBL/GenBank/DDBJ whole genome shotgun (WGS) entry which is preliminary data.</text>
</comment>
<gene>
    <name evidence="1" type="ORF">J4050_02560</name>
</gene>
<dbReference type="EMBL" id="JAGEVF010000002">
    <property type="protein sequence ID" value="MBO3115609.1"/>
    <property type="molecule type" value="Genomic_DNA"/>
</dbReference>
<accession>A0ABS3SZH8</accession>